<dbReference type="AlphaFoldDB" id="A0A927WC86"/>
<keyword evidence="1" id="KW-0812">Transmembrane</keyword>
<dbReference type="NCBIfam" id="TIGR00277">
    <property type="entry name" value="HDIG"/>
    <property type="match status" value="1"/>
</dbReference>
<evidence type="ECO:0000313" key="5">
    <source>
        <dbReference type="Proteomes" id="UP000768462"/>
    </source>
</evidence>
<protein>
    <submittedName>
        <fullName evidence="4">HD-GYP domain-containing protein</fullName>
    </submittedName>
</protein>
<dbReference type="PANTHER" id="PTHR43155:SF2">
    <property type="entry name" value="CYCLIC DI-GMP PHOSPHODIESTERASE PA4108"/>
    <property type="match status" value="1"/>
</dbReference>
<name>A0A927WC86_9CLOT</name>
<keyword evidence="1" id="KW-1133">Transmembrane helix</keyword>
<feature type="transmembrane region" description="Helical" evidence="1">
    <location>
        <begin position="190"/>
        <end position="208"/>
    </location>
</feature>
<dbReference type="SUPFAM" id="SSF109604">
    <property type="entry name" value="HD-domain/PDEase-like"/>
    <property type="match status" value="1"/>
</dbReference>
<feature type="transmembrane region" description="Helical" evidence="1">
    <location>
        <begin position="12"/>
        <end position="28"/>
    </location>
</feature>
<organism evidence="4 5">
    <name type="scientific">Clostridium sulfidigenes</name>
    <dbReference type="NCBI Taxonomy" id="318464"/>
    <lineage>
        <taxon>Bacteria</taxon>
        <taxon>Bacillati</taxon>
        <taxon>Bacillota</taxon>
        <taxon>Clostridia</taxon>
        <taxon>Eubacteriales</taxon>
        <taxon>Clostridiaceae</taxon>
        <taxon>Clostridium</taxon>
    </lineage>
</organism>
<dbReference type="InterPro" id="IPR006674">
    <property type="entry name" value="HD_domain"/>
</dbReference>
<dbReference type="SMART" id="SM00471">
    <property type="entry name" value="HDc"/>
    <property type="match status" value="1"/>
</dbReference>
<dbReference type="InterPro" id="IPR006675">
    <property type="entry name" value="HDIG_dom"/>
</dbReference>
<dbReference type="Gene3D" id="1.10.3210.10">
    <property type="entry name" value="Hypothetical protein af1432"/>
    <property type="match status" value="1"/>
</dbReference>
<comment type="caution">
    <text evidence="4">The sequence shown here is derived from an EMBL/GenBank/DDBJ whole genome shotgun (WGS) entry which is preliminary data.</text>
</comment>
<evidence type="ECO:0000259" key="3">
    <source>
        <dbReference type="PROSITE" id="PS51832"/>
    </source>
</evidence>
<dbReference type="InterPro" id="IPR003607">
    <property type="entry name" value="HD/PDEase_dom"/>
</dbReference>
<feature type="transmembrane region" description="Helical" evidence="1">
    <location>
        <begin position="144"/>
        <end position="169"/>
    </location>
</feature>
<gene>
    <name evidence="4" type="ORF">E7215_13300</name>
</gene>
<feature type="domain" description="HD-GYP" evidence="3">
    <location>
        <begin position="235"/>
        <end position="426"/>
    </location>
</feature>
<feature type="transmembrane region" description="Helical" evidence="1">
    <location>
        <begin position="40"/>
        <end position="60"/>
    </location>
</feature>
<accession>A0A927WC86</accession>
<feature type="transmembrane region" description="Helical" evidence="1">
    <location>
        <begin position="214"/>
        <end position="232"/>
    </location>
</feature>
<dbReference type="PROSITE" id="PS51832">
    <property type="entry name" value="HD_GYP"/>
    <property type="match status" value="1"/>
</dbReference>
<sequence>MNSISSRQKRFFISIYIITILSFIIPIIEGKIKIEVCNYANIIVFIILTAITESFTVYFRNMSFSTSFAVTIASYILFGPFQCIIILVVGFLFRVMKIDDGKYKHVFNTPLYGTIFNCCALILPVVVGSFFYKTLGGQFSLNFIVSNIGPLIVFCFAFIIVNSLIMSILMSIVTNKNVVFCFTGNIRMGILNSVVMIPIGILLALVFIKYGYLGIVFITFPLLLIRYTLLLYTSSKSQFIDTVEALMNAIDARDQYTEGHSRRVAEISVAIAKELKYNPWNIEQLNIAAMLHDVGKIGVSDAILNKPGKLTNEEFDAIKEHPEIGIKIIKDIKNIDYVYPVVRNHHERYDGKGYPDGKNGDELPLSVYIVQLADTVDAMASDRPYRKGLSESIILEEIKKYSGTQFHPKVAETYLRIVEKNGGKLP</sequence>
<dbReference type="Proteomes" id="UP000768462">
    <property type="component" value="Unassembled WGS sequence"/>
</dbReference>
<evidence type="ECO:0000313" key="4">
    <source>
        <dbReference type="EMBL" id="MBE6061132.1"/>
    </source>
</evidence>
<reference evidence="4" key="1">
    <citation type="submission" date="2019-04" db="EMBL/GenBank/DDBJ databases">
        <title>Evolution of Biomass-Degrading Anaerobic Consortia Revealed by Metagenomics.</title>
        <authorList>
            <person name="Peng X."/>
        </authorList>
    </citation>
    <scope>NUCLEOTIDE SEQUENCE</scope>
    <source>
        <strain evidence="4">SIG254</strain>
    </source>
</reference>
<dbReference type="CDD" id="cd00077">
    <property type="entry name" value="HDc"/>
    <property type="match status" value="1"/>
</dbReference>
<dbReference type="InterPro" id="IPR037522">
    <property type="entry name" value="HD_GYP_dom"/>
</dbReference>
<dbReference type="PANTHER" id="PTHR43155">
    <property type="entry name" value="CYCLIC DI-GMP PHOSPHODIESTERASE PA4108-RELATED"/>
    <property type="match status" value="1"/>
</dbReference>
<evidence type="ECO:0000256" key="1">
    <source>
        <dbReference type="SAM" id="Phobius"/>
    </source>
</evidence>
<dbReference type="EMBL" id="SVCM01000151">
    <property type="protein sequence ID" value="MBE6061132.1"/>
    <property type="molecule type" value="Genomic_DNA"/>
</dbReference>
<feature type="domain" description="HD" evidence="2">
    <location>
        <begin position="257"/>
        <end position="379"/>
    </location>
</feature>
<proteinExistence type="predicted"/>
<evidence type="ECO:0000259" key="2">
    <source>
        <dbReference type="PROSITE" id="PS51831"/>
    </source>
</evidence>
<feature type="transmembrane region" description="Helical" evidence="1">
    <location>
        <begin position="114"/>
        <end position="132"/>
    </location>
</feature>
<dbReference type="PROSITE" id="PS51831">
    <property type="entry name" value="HD"/>
    <property type="match status" value="1"/>
</dbReference>
<dbReference type="Pfam" id="PF13487">
    <property type="entry name" value="HD_5"/>
    <property type="match status" value="1"/>
</dbReference>
<feature type="transmembrane region" description="Helical" evidence="1">
    <location>
        <begin position="72"/>
        <end position="93"/>
    </location>
</feature>
<keyword evidence="1" id="KW-0472">Membrane</keyword>